<gene>
    <name evidence="2" type="ORF">WKI299_LOCUS5316</name>
</gene>
<dbReference type="Proteomes" id="UP000663856">
    <property type="component" value="Unassembled WGS sequence"/>
</dbReference>
<dbReference type="Gene3D" id="3.90.228.10">
    <property type="match status" value="1"/>
</dbReference>
<dbReference type="AlphaFoldDB" id="A0A816MTY4"/>
<accession>A0A816MTY4</accession>
<evidence type="ECO:0000259" key="1">
    <source>
        <dbReference type="Pfam" id="PF14432"/>
    </source>
</evidence>
<comment type="caution">
    <text evidence="2">The sequence shown here is derived from an EMBL/GenBank/DDBJ whole genome shotgun (WGS) entry which is preliminary data.</text>
</comment>
<dbReference type="EMBL" id="CAJNRF010001488">
    <property type="protein sequence ID" value="CAF2012790.1"/>
    <property type="molecule type" value="Genomic_DNA"/>
</dbReference>
<dbReference type="InterPro" id="IPR032867">
    <property type="entry name" value="DYW_dom"/>
</dbReference>
<dbReference type="InterPro" id="IPR046849">
    <property type="entry name" value="E2_motif"/>
</dbReference>
<dbReference type="Pfam" id="PF14432">
    <property type="entry name" value="DYW_deaminase"/>
    <property type="match status" value="1"/>
</dbReference>
<protein>
    <recommendedName>
        <fullName evidence="1">DYW domain-containing protein</fullName>
    </recommendedName>
</protein>
<evidence type="ECO:0000313" key="3">
    <source>
        <dbReference type="Proteomes" id="UP000663856"/>
    </source>
</evidence>
<name>A0A816MTY4_9BILA</name>
<sequence length="671" mass="76746">ALLSGARNAKNAYLSQNIYDRMKNLFPEEKDPLISAAVLLANVYASSGEIDKASDIRLEIYKSGTKKKVGLTWITVDGQVYTFRAHDRSHPRSNEIYAEGEKISNEIIKYGHQYDSSWITRVLDEDETVESVLCGHSERLAIAWGFVANPNASKLQMAKNLRICGDCHRSTKLIAATRQCEIIVRDANRIHHFYKNGQLLPAAIKSNGIDAIRSQTSAITRASINLHTNPSGIGFMKGKLLEMDKSVFSVFGPNLGHYADNIIIVFKREISPHPDANFSIQAATSFVSENAFVLRPWLGHLPQLVPLSYIDHVYIPKKLYESFSNNTRKAINANFKRNCTIVPFDGEANQPREPHGPIPKSKFRAGYQDFFIKELFKQHAEHREHSLSRAVRAKWCWQNDDGEKINDENHTQQIEVTFPHCLKSSATSTLVLPVDNLKSGTIVNYNIHFLPTLKTLLTSNPSSIDGRLVCGYQMRENTSFKKEIIRYPIVSKIQSTPVVYSPKPLNKYISKMREILQITNQQQIQLDFQRESSEQLSMILKGLKANVLEAKLKIALYPQDILKMKVDNDDELRMPKELDDQKEECKLVEINRNDPSFTRIENRMKEALNSVKIDKIERVKNIRMRNHYAFRRRELKKELCSSTSKEIEMELFRGTKTTLASEVYNGEWVWV</sequence>
<evidence type="ECO:0000313" key="2">
    <source>
        <dbReference type="EMBL" id="CAF2012790.1"/>
    </source>
</evidence>
<feature type="non-terminal residue" evidence="2">
    <location>
        <position position="1"/>
    </location>
</feature>
<organism evidence="2 3">
    <name type="scientific">Rotaria magnacalcarata</name>
    <dbReference type="NCBI Taxonomy" id="392030"/>
    <lineage>
        <taxon>Eukaryota</taxon>
        <taxon>Metazoa</taxon>
        <taxon>Spiralia</taxon>
        <taxon>Gnathifera</taxon>
        <taxon>Rotifera</taxon>
        <taxon>Eurotatoria</taxon>
        <taxon>Bdelloidea</taxon>
        <taxon>Philodinida</taxon>
        <taxon>Philodinidae</taxon>
        <taxon>Rotaria</taxon>
    </lineage>
</organism>
<proteinExistence type="predicted"/>
<dbReference type="GO" id="GO:0008270">
    <property type="term" value="F:zinc ion binding"/>
    <property type="evidence" value="ECO:0007669"/>
    <property type="project" value="InterPro"/>
</dbReference>
<feature type="domain" description="DYW" evidence="1">
    <location>
        <begin position="111"/>
        <end position="197"/>
    </location>
</feature>
<dbReference type="Pfam" id="PF20430">
    <property type="entry name" value="Eplus_motif"/>
    <property type="match status" value="1"/>
</dbReference>
<reference evidence="2" key="1">
    <citation type="submission" date="2021-02" db="EMBL/GenBank/DDBJ databases">
        <authorList>
            <person name="Nowell W R."/>
        </authorList>
    </citation>
    <scope>NUCLEOTIDE SEQUENCE</scope>
</reference>